<sequence>MHVVHCNAFFFAQRALSLYMLPKVIAKLTCGIVFAAFSLSDNYPSSLWLVKGERWFSIVYLNLEGKESLSWCHIFLI</sequence>
<protein>
    <submittedName>
        <fullName evidence="1">Uncharacterized protein</fullName>
    </submittedName>
</protein>
<evidence type="ECO:0000313" key="2">
    <source>
        <dbReference type="Proteomes" id="UP000006729"/>
    </source>
</evidence>
<accession>A0A2K1Z680</accession>
<dbReference type="AlphaFoldDB" id="A0A2K1Z680"/>
<dbReference type="InParanoid" id="A0A2K1Z680"/>
<proteinExistence type="predicted"/>
<organism evidence="1 2">
    <name type="scientific">Populus trichocarpa</name>
    <name type="common">Western balsam poplar</name>
    <name type="synonym">Populus balsamifera subsp. trichocarpa</name>
    <dbReference type="NCBI Taxonomy" id="3694"/>
    <lineage>
        <taxon>Eukaryota</taxon>
        <taxon>Viridiplantae</taxon>
        <taxon>Streptophyta</taxon>
        <taxon>Embryophyta</taxon>
        <taxon>Tracheophyta</taxon>
        <taxon>Spermatophyta</taxon>
        <taxon>Magnoliopsida</taxon>
        <taxon>eudicotyledons</taxon>
        <taxon>Gunneridae</taxon>
        <taxon>Pentapetalae</taxon>
        <taxon>rosids</taxon>
        <taxon>fabids</taxon>
        <taxon>Malpighiales</taxon>
        <taxon>Salicaceae</taxon>
        <taxon>Saliceae</taxon>
        <taxon>Populus</taxon>
    </lineage>
</organism>
<keyword evidence="2" id="KW-1185">Reference proteome</keyword>
<dbReference type="EMBL" id="CM009298">
    <property type="protein sequence ID" value="PNT20789.1"/>
    <property type="molecule type" value="Genomic_DNA"/>
</dbReference>
<evidence type="ECO:0000313" key="1">
    <source>
        <dbReference type="EMBL" id="PNT20789.1"/>
    </source>
</evidence>
<reference evidence="1 2" key="1">
    <citation type="journal article" date="2006" name="Science">
        <title>The genome of black cottonwood, Populus trichocarpa (Torr. &amp; Gray).</title>
        <authorList>
            <person name="Tuskan G.A."/>
            <person name="Difazio S."/>
            <person name="Jansson S."/>
            <person name="Bohlmann J."/>
            <person name="Grigoriev I."/>
            <person name="Hellsten U."/>
            <person name="Putnam N."/>
            <person name="Ralph S."/>
            <person name="Rombauts S."/>
            <person name="Salamov A."/>
            <person name="Schein J."/>
            <person name="Sterck L."/>
            <person name="Aerts A."/>
            <person name="Bhalerao R.R."/>
            <person name="Bhalerao R.P."/>
            <person name="Blaudez D."/>
            <person name="Boerjan W."/>
            <person name="Brun A."/>
            <person name="Brunner A."/>
            <person name="Busov V."/>
            <person name="Campbell M."/>
            <person name="Carlson J."/>
            <person name="Chalot M."/>
            <person name="Chapman J."/>
            <person name="Chen G.L."/>
            <person name="Cooper D."/>
            <person name="Coutinho P.M."/>
            <person name="Couturier J."/>
            <person name="Covert S."/>
            <person name="Cronk Q."/>
            <person name="Cunningham R."/>
            <person name="Davis J."/>
            <person name="Degroeve S."/>
            <person name="Dejardin A."/>
            <person name="Depamphilis C."/>
            <person name="Detter J."/>
            <person name="Dirks B."/>
            <person name="Dubchak I."/>
            <person name="Duplessis S."/>
            <person name="Ehlting J."/>
            <person name="Ellis B."/>
            <person name="Gendler K."/>
            <person name="Goodstein D."/>
            <person name="Gribskov M."/>
            <person name="Grimwood J."/>
            <person name="Groover A."/>
            <person name="Gunter L."/>
            <person name="Hamberger B."/>
            <person name="Heinze B."/>
            <person name="Helariutta Y."/>
            <person name="Henrissat B."/>
            <person name="Holligan D."/>
            <person name="Holt R."/>
            <person name="Huang W."/>
            <person name="Islam-Faridi N."/>
            <person name="Jones S."/>
            <person name="Jones-Rhoades M."/>
            <person name="Jorgensen R."/>
            <person name="Joshi C."/>
            <person name="Kangasjarvi J."/>
            <person name="Karlsson J."/>
            <person name="Kelleher C."/>
            <person name="Kirkpatrick R."/>
            <person name="Kirst M."/>
            <person name="Kohler A."/>
            <person name="Kalluri U."/>
            <person name="Larimer F."/>
            <person name="Leebens-Mack J."/>
            <person name="Leple J.C."/>
            <person name="Locascio P."/>
            <person name="Lou Y."/>
            <person name="Lucas S."/>
            <person name="Martin F."/>
            <person name="Montanini B."/>
            <person name="Napoli C."/>
            <person name="Nelson D.R."/>
            <person name="Nelson C."/>
            <person name="Nieminen K."/>
            <person name="Nilsson O."/>
            <person name="Pereda V."/>
            <person name="Peter G."/>
            <person name="Philippe R."/>
            <person name="Pilate G."/>
            <person name="Poliakov A."/>
            <person name="Razumovskaya J."/>
            <person name="Richardson P."/>
            <person name="Rinaldi C."/>
            <person name="Ritland K."/>
            <person name="Rouze P."/>
            <person name="Ryaboy D."/>
            <person name="Schmutz J."/>
            <person name="Schrader J."/>
            <person name="Segerman B."/>
            <person name="Shin H."/>
            <person name="Siddiqui A."/>
            <person name="Sterky F."/>
            <person name="Terry A."/>
            <person name="Tsai C.J."/>
            <person name="Uberbacher E."/>
            <person name="Unneberg P."/>
            <person name="Vahala J."/>
            <person name="Wall K."/>
            <person name="Wessler S."/>
            <person name="Yang G."/>
            <person name="Yin T."/>
            <person name="Douglas C."/>
            <person name="Marra M."/>
            <person name="Sandberg G."/>
            <person name="Van de Peer Y."/>
            <person name="Rokhsar D."/>
        </authorList>
    </citation>
    <scope>NUCLEOTIDE SEQUENCE [LARGE SCALE GENOMIC DNA]</scope>
    <source>
        <strain evidence="2">cv. Nisqually</strain>
    </source>
</reference>
<name>A0A2K1Z680_POPTR</name>
<dbReference type="Proteomes" id="UP000006729">
    <property type="component" value="Chromosome 9"/>
</dbReference>
<gene>
    <name evidence="1" type="ORF">POPTR_009G112200</name>
</gene>